<dbReference type="Gene3D" id="3.90.1410.10">
    <property type="entry name" value="set domain protein methyltransferase, domain 1"/>
    <property type="match status" value="1"/>
</dbReference>
<keyword evidence="3" id="KW-1185">Reference proteome</keyword>
<accession>A0A0C2G628</accession>
<evidence type="ECO:0000256" key="1">
    <source>
        <dbReference type="SAM" id="MobiDB-lite"/>
    </source>
</evidence>
<feature type="region of interest" description="Disordered" evidence="1">
    <location>
        <begin position="92"/>
        <end position="112"/>
    </location>
</feature>
<evidence type="ECO:0000313" key="3">
    <source>
        <dbReference type="Proteomes" id="UP000054047"/>
    </source>
</evidence>
<name>A0A0C2G628_9BILA</name>
<proteinExistence type="predicted"/>
<dbReference type="OrthoDB" id="341421at2759"/>
<sequence length="112" mass="13096">MLTLFFCLEDVEFSWYAPYLNMLPKSFTTPAYLGESIDAADLPLSVRDYWRTQQRDLVEMWKKIHDAFPQITHKVFLWAWHVVNTRCIYEENKPHPSIDNSAGGKRTGDAVD</sequence>
<evidence type="ECO:0000313" key="2">
    <source>
        <dbReference type="EMBL" id="KIH52536.1"/>
    </source>
</evidence>
<dbReference type="InterPro" id="IPR046341">
    <property type="entry name" value="SET_dom_sf"/>
</dbReference>
<dbReference type="Proteomes" id="UP000054047">
    <property type="component" value="Unassembled WGS sequence"/>
</dbReference>
<protein>
    <submittedName>
        <fullName evidence="2">Uncharacterized protein</fullName>
    </submittedName>
</protein>
<dbReference type="EMBL" id="KN743427">
    <property type="protein sequence ID" value="KIH52536.1"/>
    <property type="molecule type" value="Genomic_DNA"/>
</dbReference>
<gene>
    <name evidence="2" type="ORF">ANCDUO_17362</name>
</gene>
<reference evidence="2 3" key="1">
    <citation type="submission" date="2013-12" db="EMBL/GenBank/DDBJ databases">
        <title>Draft genome of the parsitic nematode Ancylostoma duodenale.</title>
        <authorList>
            <person name="Mitreva M."/>
        </authorList>
    </citation>
    <scope>NUCLEOTIDE SEQUENCE [LARGE SCALE GENOMIC DNA]</scope>
    <source>
        <strain evidence="2 3">Zhejiang</strain>
    </source>
</reference>
<dbReference type="SUPFAM" id="SSF82199">
    <property type="entry name" value="SET domain"/>
    <property type="match status" value="1"/>
</dbReference>
<dbReference type="AlphaFoldDB" id="A0A0C2G628"/>
<organism evidence="2 3">
    <name type="scientific">Ancylostoma duodenale</name>
    <dbReference type="NCBI Taxonomy" id="51022"/>
    <lineage>
        <taxon>Eukaryota</taxon>
        <taxon>Metazoa</taxon>
        <taxon>Ecdysozoa</taxon>
        <taxon>Nematoda</taxon>
        <taxon>Chromadorea</taxon>
        <taxon>Rhabditida</taxon>
        <taxon>Rhabditina</taxon>
        <taxon>Rhabditomorpha</taxon>
        <taxon>Strongyloidea</taxon>
        <taxon>Ancylostomatidae</taxon>
        <taxon>Ancylostomatinae</taxon>
        <taxon>Ancylostoma</taxon>
    </lineage>
</organism>